<dbReference type="GO" id="GO:0022857">
    <property type="term" value="F:transmembrane transporter activity"/>
    <property type="evidence" value="ECO:0007669"/>
    <property type="project" value="InterPro"/>
</dbReference>
<organism evidence="7 8">
    <name type="scientific">Physocladia obscura</name>
    <dbReference type="NCBI Taxonomy" id="109957"/>
    <lineage>
        <taxon>Eukaryota</taxon>
        <taxon>Fungi</taxon>
        <taxon>Fungi incertae sedis</taxon>
        <taxon>Chytridiomycota</taxon>
        <taxon>Chytridiomycota incertae sedis</taxon>
        <taxon>Chytridiomycetes</taxon>
        <taxon>Chytridiales</taxon>
        <taxon>Chytriomycetaceae</taxon>
        <taxon>Physocladia</taxon>
    </lineage>
</organism>
<dbReference type="PANTHER" id="PTHR23501">
    <property type="entry name" value="MAJOR FACILITATOR SUPERFAMILY"/>
    <property type="match status" value="1"/>
</dbReference>
<keyword evidence="3 5" id="KW-1133">Transmembrane helix</keyword>
<dbReference type="PROSITE" id="PS50850">
    <property type="entry name" value="MFS"/>
    <property type="match status" value="1"/>
</dbReference>
<evidence type="ECO:0000313" key="8">
    <source>
        <dbReference type="Proteomes" id="UP001211907"/>
    </source>
</evidence>
<keyword evidence="2 5" id="KW-0812">Transmembrane</keyword>
<keyword evidence="8" id="KW-1185">Reference proteome</keyword>
<dbReference type="SUPFAM" id="SSF103473">
    <property type="entry name" value="MFS general substrate transporter"/>
    <property type="match status" value="1"/>
</dbReference>
<evidence type="ECO:0000259" key="6">
    <source>
        <dbReference type="PROSITE" id="PS50850"/>
    </source>
</evidence>
<gene>
    <name evidence="7" type="ORF">HK100_011159</name>
</gene>
<comment type="caution">
    <text evidence="7">The sequence shown here is derived from an EMBL/GenBank/DDBJ whole genome shotgun (WGS) entry which is preliminary data.</text>
</comment>
<feature type="non-terminal residue" evidence="7">
    <location>
        <position position="1"/>
    </location>
</feature>
<dbReference type="Proteomes" id="UP001211907">
    <property type="component" value="Unassembled WGS sequence"/>
</dbReference>
<dbReference type="AlphaFoldDB" id="A0AAD5TAB7"/>
<feature type="transmembrane region" description="Helical" evidence="5">
    <location>
        <begin position="142"/>
        <end position="163"/>
    </location>
</feature>
<evidence type="ECO:0000256" key="4">
    <source>
        <dbReference type="ARBA" id="ARBA00023136"/>
    </source>
</evidence>
<dbReference type="GO" id="GO:0005886">
    <property type="term" value="C:plasma membrane"/>
    <property type="evidence" value="ECO:0007669"/>
    <property type="project" value="TreeGrafter"/>
</dbReference>
<feature type="transmembrane region" description="Helical" evidence="5">
    <location>
        <begin position="86"/>
        <end position="104"/>
    </location>
</feature>
<dbReference type="EMBL" id="JADGJH010000066">
    <property type="protein sequence ID" value="KAJ3139748.1"/>
    <property type="molecule type" value="Genomic_DNA"/>
</dbReference>
<feature type="transmembrane region" description="Helical" evidence="5">
    <location>
        <begin position="116"/>
        <end position="136"/>
    </location>
</feature>
<name>A0AAD5TAB7_9FUNG</name>
<evidence type="ECO:0000256" key="1">
    <source>
        <dbReference type="ARBA" id="ARBA00004141"/>
    </source>
</evidence>
<dbReference type="Gene3D" id="1.20.1250.20">
    <property type="entry name" value="MFS general substrate transporter like domains"/>
    <property type="match status" value="1"/>
</dbReference>
<protein>
    <recommendedName>
        <fullName evidence="6">Major facilitator superfamily (MFS) profile domain-containing protein</fullName>
    </recommendedName>
</protein>
<evidence type="ECO:0000256" key="2">
    <source>
        <dbReference type="ARBA" id="ARBA00022692"/>
    </source>
</evidence>
<dbReference type="PANTHER" id="PTHR23501:SF189">
    <property type="entry name" value="DRUG TRANSPORTER, PUTATIVE (AFU_ORTHOLOGUE AFUA_4G03920)-RELATED"/>
    <property type="match status" value="1"/>
</dbReference>
<feature type="transmembrane region" description="Helical" evidence="5">
    <location>
        <begin position="50"/>
        <end position="74"/>
    </location>
</feature>
<dbReference type="InterPro" id="IPR020846">
    <property type="entry name" value="MFS_dom"/>
</dbReference>
<dbReference type="InterPro" id="IPR036259">
    <property type="entry name" value="MFS_trans_sf"/>
</dbReference>
<keyword evidence="4 5" id="KW-0472">Membrane</keyword>
<dbReference type="Pfam" id="PF07690">
    <property type="entry name" value="MFS_1"/>
    <property type="match status" value="1"/>
</dbReference>
<accession>A0AAD5TAB7</accession>
<evidence type="ECO:0000256" key="3">
    <source>
        <dbReference type="ARBA" id="ARBA00022989"/>
    </source>
</evidence>
<feature type="domain" description="Major facilitator superfamily (MFS) profile" evidence="6">
    <location>
        <begin position="52"/>
        <end position="187"/>
    </location>
</feature>
<evidence type="ECO:0000256" key="5">
    <source>
        <dbReference type="SAM" id="Phobius"/>
    </source>
</evidence>
<comment type="subcellular location">
    <subcellularLocation>
        <location evidence="1">Membrane</location>
        <topology evidence="1">Multi-pass membrane protein</topology>
    </subcellularLocation>
</comment>
<proteinExistence type="predicted"/>
<evidence type="ECO:0000313" key="7">
    <source>
        <dbReference type="EMBL" id="KAJ3139748.1"/>
    </source>
</evidence>
<reference evidence="7" key="1">
    <citation type="submission" date="2020-05" db="EMBL/GenBank/DDBJ databases">
        <title>Phylogenomic resolution of chytrid fungi.</title>
        <authorList>
            <person name="Stajich J.E."/>
            <person name="Amses K."/>
            <person name="Simmons R."/>
            <person name="Seto K."/>
            <person name="Myers J."/>
            <person name="Bonds A."/>
            <person name="Quandt C.A."/>
            <person name="Barry K."/>
            <person name="Liu P."/>
            <person name="Grigoriev I."/>
            <person name="Longcore J.E."/>
            <person name="James T.Y."/>
        </authorList>
    </citation>
    <scope>NUCLEOTIDE SEQUENCE</scope>
    <source>
        <strain evidence="7">JEL0513</strain>
    </source>
</reference>
<sequence>MQKQKKSIPNNSNPTGFQVAAVTDAEVVKFGVEENNATFVKVPLNRIEFVLVYFGLLLAILLFGLDQTIVATALKAVADDLGRQDLISWIGSAFLLAAALFSTLYGKFADIFGRKWVMVSANFIFELGSLICGSATNMPMLIVGRAIAGIGGGGIFSLVLIIVSDIVSIRDRGKYQGIFGAVVGLSS</sequence>
<dbReference type="InterPro" id="IPR011701">
    <property type="entry name" value="MFS"/>
</dbReference>